<dbReference type="AlphaFoldDB" id="A0A382YU95"/>
<organism evidence="1">
    <name type="scientific">marine metagenome</name>
    <dbReference type="NCBI Taxonomy" id="408172"/>
    <lineage>
        <taxon>unclassified sequences</taxon>
        <taxon>metagenomes</taxon>
        <taxon>ecological metagenomes</taxon>
    </lineage>
</organism>
<reference evidence="1" key="1">
    <citation type="submission" date="2018-05" db="EMBL/GenBank/DDBJ databases">
        <authorList>
            <person name="Lanie J.A."/>
            <person name="Ng W.-L."/>
            <person name="Kazmierczak K.M."/>
            <person name="Andrzejewski T.M."/>
            <person name="Davidsen T.M."/>
            <person name="Wayne K.J."/>
            <person name="Tettelin H."/>
            <person name="Glass J.I."/>
            <person name="Rusch D."/>
            <person name="Podicherti R."/>
            <person name="Tsui H.-C.T."/>
            <person name="Winkler M.E."/>
        </authorList>
    </citation>
    <scope>NUCLEOTIDE SEQUENCE</scope>
</reference>
<sequence length="39" mass="4621">MSEINKLRKVREIKKAEDLEHKKFVKMMYATPSEQIGTL</sequence>
<evidence type="ECO:0000313" key="1">
    <source>
        <dbReference type="EMBL" id="SVD86847.1"/>
    </source>
</evidence>
<gene>
    <name evidence="1" type="ORF">METZ01_LOCUS439701</name>
</gene>
<name>A0A382YU95_9ZZZZ</name>
<protein>
    <submittedName>
        <fullName evidence="1">Uncharacterized protein</fullName>
    </submittedName>
</protein>
<accession>A0A382YU95</accession>
<proteinExistence type="predicted"/>
<dbReference type="EMBL" id="UINC01178600">
    <property type="protein sequence ID" value="SVD86847.1"/>
    <property type="molecule type" value="Genomic_DNA"/>
</dbReference>